<gene>
    <name evidence="2" type="ORF">SJAV_26760</name>
</gene>
<dbReference type="AlphaFoldDB" id="A0AAT9GVF0"/>
<organism evidence="2">
    <name type="scientific">Sulfurisphaera javensis</name>
    <dbReference type="NCBI Taxonomy" id="2049879"/>
    <lineage>
        <taxon>Archaea</taxon>
        <taxon>Thermoproteota</taxon>
        <taxon>Thermoprotei</taxon>
        <taxon>Sulfolobales</taxon>
        <taxon>Sulfolobaceae</taxon>
        <taxon>Sulfurisphaera</taxon>
    </lineage>
</organism>
<dbReference type="KEGG" id="sjv:SJAV_26760"/>
<protein>
    <submittedName>
        <fullName evidence="2">Uncharacterized protein</fullName>
    </submittedName>
</protein>
<evidence type="ECO:0000313" key="2">
    <source>
        <dbReference type="EMBL" id="BFH74732.1"/>
    </source>
</evidence>
<dbReference type="EMBL" id="AP031322">
    <property type="protein sequence ID" value="BFH74732.1"/>
    <property type="molecule type" value="Genomic_DNA"/>
</dbReference>
<feature type="region of interest" description="Disordered" evidence="1">
    <location>
        <begin position="1"/>
        <end position="23"/>
    </location>
</feature>
<proteinExistence type="predicted"/>
<accession>A0AAT9GVF0</accession>
<sequence>MRKKDLNTVSRDQNSGDEGDDEIPAKLTLMNGVASDPDPLHPHLYIFILV</sequence>
<reference evidence="2" key="1">
    <citation type="submission" date="2024-03" db="EMBL/GenBank/DDBJ databases">
        <title>Complete genome sequence of Sulfurisphaera javensis strain KD-1.</title>
        <authorList>
            <person name="Sakai H."/>
            <person name="Nur N."/>
            <person name="Suwanto A."/>
            <person name="Kurosawa N."/>
        </authorList>
    </citation>
    <scope>NUCLEOTIDE SEQUENCE</scope>
    <source>
        <strain evidence="2">KD-1</strain>
    </source>
</reference>
<name>A0AAT9GVF0_9CREN</name>
<evidence type="ECO:0000256" key="1">
    <source>
        <dbReference type="SAM" id="MobiDB-lite"/>
    </source>
</evidence>